<dbReference type="PROSITE" id="PS00973">
    <property type="entry name" value="USP_2"/>
    <property type="match status" value="1"/>
</dbReference>
<dbReference type="InterPro" id="IPR028889">
    <property type="entry name" value="USP"/>
</dbReference>
<dbReference type="InterPro" id="IPR038765">
    <property type="entry name" value="Papain-like_cys_pep_sf"/>
</dbReference>
<name>A0AA40LC75_CNENI</name>
<comment type="similarity">
    <text evidence="1">Belongs to the peptidase C19 family.</text>
</comment>
<feature type="compositionally biased region" description="Gly residues" evidence="2">
    <location>
        <begin position="532"/>
        <end position="544"/>
    </location>
</feature>
<feature type="compositionally biased region" description="Low complexity" evidence="2">
    <location>
        <begin position="101"/>
        <end position="113"/>
    </location>
</feature>
<dbReference type="GO" id="GO:0004843">
    <property type="term" value="F:cysteine-type deubiquitinase activity"/>
    <property type="evidence" value="ECO:0007669"/>
    <property type="project" value="UniProtKB-UniRule"/>
</dbReference>
<feature type="region of interest" description="Disordered" evidence="2">
    <location>
        <begin position="436"/>
        <end position="494"/>
    </location>
</feature>
<dbReference type="InterPro" id="IPR001394">
    <property type="entry name" value="Peptidase_C19_UCH"/>
</dbReference>
<dbReference type="Proteomes" id="UP001177744">
    <property type="component" value="Unassembled WGS sequence"/>
</dbReference>
<dbReference type="GO" id="GO:0005634">
    <property type="term" value="C:nucleus"/>
    <property type="evidence" value="ECO:0007669"/>
    <property type="project" value="TreeGrafter"/>
</dbReference>
<sequence>MADRLLNHPAGDVLPGGAKGTGQGPGPRGGAKVNRKKKKQGHRGEISRRPCPRTWRPLLHTGKRSFSSGTPRRSNPLDSVMGPRKSTVAPAGLRNHHHPGRAGAPRGGPLAPADTPPPSGSWSPGRPRAVGAGLQNLGNTCYANAALQCLSYTPPLARYLLSGRHSGACGRRASCALCALQAHVTRALLRPGDVIVPEGELLAGFHTYRQEDAHEFLLFTLDALQRACVPEERPPSPPGRPSQEDATLIRRVFGGHWRSRIQCLRCQGVSDTLDPYLDIGLDIQAAQSVTQALELLVRPERLGGADGYQCGKCRRKVPATKTLRLHAASRVLTLVLKRFSALADSKVERDVRYPEHLDLRPYLSQGHRAGPLLYRLYAVLVHSGRTCHSGHYFCYVRTAGGWWFKMDDAQVTACNASEALSQRAYVLFYVQTSELEGDSGKPTCPGTEHKVAASTQRGPESAPNFTAPGSEEPAREQRRRPQEPSRPKPQSNLREVACAVPAEAVLIHQSRDRGGTADRLLNHPAGDVLPGGAKGTGQGPGPRGGAKANRKKKKKQGHRSVPACQ</sequence>
<dbReference type="PANTHER" id="PTHR24006">
    <property type="entry name" value="UBIQUITIN CARBOXYL-TERMINAL HYDROLASE"/>
    <property type="match status" value="1"/>
</dbReference>
<evidence type="ECO:0000313" key="5">
    <source>
        <dbReference type="Proteomes" id="UP001177744"/>
    </source>
</evidence>
<dbReference type="InterPro" id="IPR050164">
    <property type="entry name" value="Peptidase_C19"/>
</dbReference>
<dbReference type="EC" id="3.4.19.12" evidence="1"/>
<dbReference type="GO" id="GO:0005829">
    <property type="term" value="C:cytosol"/>
    <property type="evidence" value="ECO:0007669"/>
    <property type="project" value="TreeGrafter"/>
</dbReference>
<dbReference type="GO" id="GO:0006508">
    <property type="term" value="P:proteolysis"/>
    <property type="evidence" value="ECO:0007669"/>
    <property type="project" value="UniProtKB-KW"/>
</dbReference>
<comment type="catalytic activity">
    <reaction evidence="1">
        <text>Thiol-dependent hydrolysis of ester, thioester, amide, peptide and isopeptide bonds formed by the C-terminal Gly of ubiquitin (a 76-residue protein attached to proteins as an intracellular targeting signal).</text>
        <dbReference type="EC" id="3.4.19.12"/>
    </reaction>
</comment>
<feature type="region of interest" description="Disordered" evidence="2">
    <location>
        <begin position="513"/>
        <end position="565"/>
    </location>
</feature>
<proteinExistence type="inferred from homology"/>
<dbReference type="SUPFAM" id="SSF54001">
    <property type="entry name" value="Cysteine proteinases"/>
    <property type="match status" value="1"/>
</dbReference>
<gene>
    <name evidence="4" type="ORF">QTO34_004259</name>
</gene>
<evidence type="ECO:0000313" key="4">
    <source>
        <dbReference type="EMBL" id="KAK1327315.1"/>
    </source>
</evidence>
<dbReference type="GO" id="GO:0016579">
    <property type="term" value="P:protein deubiquitination"/>
    <property type="evidence" value="ECO:0007669"/>
    <property type="project" value="InterPro"/>
</dbReference>
<keyword evidence="1" id="KW-0833">Ubl conjugation pathway</keyword>
<keyword evidence="5" id="KW-1185">Reference proteome</keyword>
<evidence type="ECO:0000256" key="2">
    <source>
        <dbReference type="SAM" id="MobiDB-lite"/>
    </source>
</evidence>
<feature type="compositionally biased region" description="Basic and acidic residues" evidence="2">
    <location>
        <begin position="472"/>
        <end position="486"/>
    </location>
</feature>
<dbReference type="GO" id="GO:0042981">
    <property type="term" value="P:regulation of apoptotic process"/>
    <property type="evidence" value="ECO:0007669"/>
    <property type="project" value="TreeGrafter"/>
</dbReference>
<organism evidence="4 5">
    <name type="scientific">Cnephaeus nilssonii</name>
    <name type="common">Northern bat</name>
    <name type="synonym">Eptesicus nilssonii</name>
    <dbReference type="NCBI Taxonomy" id="3371016"/>
    <lineage>
        <taxon>Eukaryota</taxon>
        <taxon>Metazoa</taxon>
        <taxon>Chordata</taxon>
        <taxon>Craniata</taxon>
        <taxon>Vertebrata</taxon>
        <taxon>Euteleostomi</taxon>
        <taxon>Mammalia</taxon>
        <taxon>Eutheria</taxon>
        <taxon>Laurasiatheria</taxon>
        <taxon>Chiroptera</taxon>
        <taxon>Yangochiroptera</taxon>
        <taxon>Vespertilionidae</taxon>
        <taxon>Cnephaeus</taxon>
    </lineage>
</organism>
<comment type="function">
    <text evidence="1">Deubiquitinating enzyme that removes conjugated ubiquitin from specific proteins to regulate different cellular processes.</text>
</comment>
<dbReference type="FunFam" id="3.90.70.10:FF:000119">
    <property type="entry name" value="Ubiquitin specific peptidase 36"/>
    <property type="match status" value="1"/>
</dbReference>
<feature type="compositionally biased region" description="Basic residues" evidence="2">
    <location>
        <begin position="548"/>
        <end position="558"/>
    </location>
</feature>
<dbReference type="PROSITE" id="PS00972">
    <property type="entry name" value="USP_1"/>
    <property type="match status" value="1"/>
</dbReference>
<dbReference type="EMBL" id="JAULJE010000132">
    <property type="protein sequence ID" value="KAK1327315.1"/>
    <property type="molecule type" value="Genomic_DNA"/>
</dbReference>
<evidence type="ECO:0000256" key="1">
    <source>
        <dbReference type="RuleBase" id="RU366025"/>
    </source>
</evidence>
<protein>
    <recommendedName>
        <fullName evidence="1">Ubiquitin carboxyl-terminal hydrolase</fullName>
        <ecNumber evidence="1">3.4.19.12</ecNumber>
    </recommendedName>
</protein>
<dbReference type="Pfam" id="PF00443">
    <property type="entry name" value="UCH"/>
    <property type="match status" value="1"/>
</dbReference>
<feature type="compositionally biased region" description="Polar residues" evidence="2">
    <location>
        <begin position="64"/>
        <end position="77"/>
    </location>
</feature>
<dbReference type="InterPro" id="IPR018200">
    <property type="entry name" value="USP_CS"/>
</dbReference>
<dbReference type="CDD" id="cd02661">
    <property type="entry name" value="Peptidase_C19E"/>
    <property type="match status" value="1"/>
</dbReference>
<dbReference type="PROSITE" id="PS50235">
    <property type="entry name" value="USP_3"/>
    <property type="match status" value="1"/>
</dbReference>
<feature type="compositionally biased region" description="Gly residues" evidence="2">
    <location>
        <begin position="17"/>
        <end position="29"/>
    </location>
</feature>
<keyword evidence="1" id="KW-0788">Thiol protease</keyword>
<dbReference type="PANTHER" id="PTHR24006:SF651">
    <property type="entry name" value="INACTIVE UBIQUITIN CARBOXYL-TERMINAL HYDROLASE 17-LIKE PROTEIN 4-RELATED"/>
    <property type="match status" value="1"/>
</dbReference>
<evidence type="ECO:0000259" key="3">
    <source>
        <dbReference type="PROSITE" id="PS50235"/>
    </source>
</evidence>
<accession>A0AA40LC75</accession>
<keyword evidence="1" id="KW-0645">Protease</keyword>
<keyword evidence="1" id="KW-0378">Hydrolase</keyword>
<dbReference type="Gene3D" id="3.90.70.10">
    <property type="entry name" value="Cysteine proteinases"/>
    <property type="match status" value="1"/>
</dbReference>
<feature type="region of interest" description="Disordered" evidence="2">
    <location>
        <begin position="1"/>
        <end position="128"/>
    </location>
</feature>
<dbReference type="AlphaFoldDB" id="A0AA40LC75"/>
<reference evidence="4" key="1">
    <citation type="submission" date="2023-06" db="EMBL/GenBank/DDBJ databases">
        <title>Reference genome for the Northern bat (Eptesicus nilssonii), a most northern bat species.</title>
        <authorList>
            <person name="Laine V.N."/>
            <person name="Pulliainen A.T."/>
            <person name="Lilley T.M."/>
        </authorList>
    </citation>
    <scope>NUCLEOTIDE SEQUENCE</scope>
    <source>
        <strain evidence="4">BLF_Eptnil</strain>
        <tissue evidence="4">Kidney</tissue>
    </source>
</reference>
<comment type="caution">
    <text evidence="4">The sequence shown here is derived from an EMBL/GenBank/DDBJ whole genome shotgun (WGS) entry which is preliminary data.</text>
</comment>
<feature type="domain" description="USP" evidence="3">
    <location>
        <begin position="132"/>
        <end position="432"/>
    </location>
</feature>